<evidence type="ECO:0000313" key="3">
    <source>
        <dbReference type="Proteomes" id="UP000319836"/>
    </source>
</evidence>
<dbReference type="InterPro" id="IPR002740">
    <property type="entry name" value="EVE_domain"/>
</dbReference>
<accession>A0A538U2B3</accession>
<dbReference type="Proteomes" id="UP000319836">
    <property type="component" value="Unassembled WGS sequence"/>
</dbReference>
<organism evidence="2 3">
    <name type="scientific">Eiseniibacteriota bacterium</name>
    <dbReference type="NCBI Taxonomy" id="2212470"/>
    <lineage>
        <taxon>Bacteria</taxon>
        <taxon>Candidatus Eiseniibacteriota</taxon>
    </lineage>
</organism>
<protein>
    <submittedName>
        <fullName evidence="2">EVE domain-containing protein</fullName>
    </submittedName>
</protein>
<dbReference type="InterPro" id="IPR015947">
    <property type="entry name" value="PUA-like_sf"/>
</dbReference>
<reference evidence="2 3" key="1">
    <citation type="journal article" date="2019" name="Nat. Microbiol.">
        <title>Mediterranean grassland soil C-N compound turnover is dependent on rainfall and depth, and is mediated by genomically divergent microorganisms.</title>
        <authorList>
            <person name="Diamond S."/>
            <person name="Andeer P.F."/>
            <person name="Li Z."/>
            <person name="Crits-Christoph A."/>
            <person name="Burstein D."/>
            <person name="Anantharaman K."/>
            <person name="Lane K.R."/>
            <person name="Thomas B.C."/>
            <person name="Pan C."/>
            <person name="Northen T.R."/>
            <person name="Banfield J.F."/>
        </authorList>
    </citation>
    <scope>NUCLEOTIDE SEQUENCE [LARGE SCALE GENOMIC DNA]</scope>
    <source>
        <strain evidence="2">WS_10</strain>
    </source>
</reference>
<dbReference type="PANTHER" id="PTHR14087:SF7">
    <property type="entry name" value="THYMOCYTE NUCLEAR PROTEIN 1"/>
    <property type="match status" value="1"/>
</dbReference>
<evidence type="ECO:0000313" key="2">
    <source>
        <dbReference type="EMBL" id="TMQ69909.1"/>
    </source>
</evidence>
<dbReference type="AlphaFoldDB" id="A0A538U2B3"/>
<dbReference type="SUPFAM" id="SSF88697">
    <property type="entry name" value="PUA domain-like"/>
    <property type="match status" value="1"/>
</dbReference>
<name>A0A538U2B3_UNCEI</name>
<dbReference type="Gene3D" id="3.10.590.10">
    <property type="entry name" value="ph1033 like domains"/>
    <property type="match status" value="1"/>
</dbReference>
<proteinExistence type="predicted"/>
<comment type="caution">
    <text evidence="2">The sequence shown here is derived from an EMBL/GenBank/DDBJ whole genome shotgun (WGS) entry which is preliminary data.</text>
</comment>
<gene>
    <name evidence="2" type="ORF">E6K80_10170</name>
</gene>
<sequence length="135" mass="14855">MAAFLVKTEPSTYSFADLQREKRAVWDGVSNPVALKHLASMRKGDTVIVYHTGDQKQAVGLATTVSDPYPDPKLKDPKRPVIDLFAERLLPRPVTLAQVKADAVLKGNDLARLPRLSVIPFSEPQLKRLLQLAGA</sequence>
<dbReference type="PANTHER" id="PTHR14087">
    <property type="entry name" value="THYMOCYTE NUCLEAR PROTEIN 1"/>
    <property type="match status" value="1"/>
</dbReference>
<evidence type="ECO:0000259" key="1">
    <source>
        <dbReference type="Pfam" id="PF01878"/>
    </source>
</evidence>
<feature type="domain" description="EVE" evidence="1">
    <location>
        <begin position="3"/>
        <end position="131"/>
    </location>
</feature>
<dbReference type="EMBL" id="VBPA01000254">
    <property type="protein sequence ID" value="TMQ69909.1"/>
    <property type="molecule type" value="Genomic_DNA"/>
</dbReference>
<dbReference type="Pfam" id="PF01878">
    <property type="entry name" value="EVE"/>
    <property type="match status" value="1"/>
</dbReference>
<dbReference type="InterPro" id="IPR052181">
    <property type="entry name" value="5hmC_binding"/>
</dbReference>